<name>A0A4T0M2L8_9BASI</name>
<accession>A0A4T0M2L8</accession>
<evidence type="ECO:0000313" key="2">
    <source>
        <dbReference type="Proteomes" id="UP000310685"/>
    </source>
</evidence>
<protein>
    <submittedName>
        <fullName evidence="1">Uncharacterized protein</fullName>
    </submittedName>
</protein>
<sequence>MKYRLSSNISSTPFYQRSLAWDKNPYARRAPQTRQSNASLTVDILSSPLRFCVVSKYKYPVSLLLRFKLANGKLVCPYQSKSAKETINGKSISLLCRKSALQIFLDERLYKRLSNKASVPANFINTIERGLVEDIIENLDSITRRLRSNCLTSDVLMSQTPWLMSRQDTGSTDSGTISDPGFYLSLNSEDTFSQLVQHGNQSVPMYAFDKRYAQPDQLERITHNLQKIEEHLRRRGCNVGDREKNIFAFGFGAVSDGRLTVNLSKLAISLWRYRMWNDDPPKLESFGLHSQDVNVIK</sequence>
<dbReference type="EMBL" id="SPRC01000041">
    <property type="protein sequence ID" value="TIB76829.1"/>
    <property type="molecule type" value="Genomic_DNA"/>
</dbReference>
<proteinExistence type="predicted"/>
<reference evidence="1 2" key="1">
    <citation type="submission" date="2019-03" db="EMBL/GenBank/DDBJ databases">
        <title>Sequencing 25 genomes of Wallemia mellicola.</title>
        <authorList>
            <person name="Gostincar C."/>
        </authorList>
    </citation>
    <scope>NUCLEOTIDE SEQUENCE [LARGE SCALE GENOMIC DNA]</scope>
    <source>
        <strain evidence="1 2">EXF-6152</strain>
    </source>
</reference>
<organism evidence="1 2">
    <name type="scientific">Wallemia mellicola</name>
    <dbReference type="NCBI Taxonomy" id="1708541"/>
    <lineage>
        <taxon>Eukaryota</taxon>
        <taxon>Fungi</taxon>
        <taxon>Dikarya</taxon>
        <taxon>Basidiomycota</taxon>
        <taxon>Wallemiomycotina</taxon>
        <taxon>Wallemiomycetes</taxon>
        <taxon>Wallemiales</taxon>
        <taxon>Wallemiaceae</taxon>
        <taxon>Wallemia</taxon>
    </lineage>
</organism>
<gene>
    <name evidence="1" type="ORF">E3Q22_03370</name>
</gene>
<dbReference type="AlphaFoldDB" id="A0A4T0M2L8"/>
<dbReference type="Proteomes" id="UP000310685">
    <property type="component" value="Unassembled WGS sequence"/>
</dbReference>
<evidence type="ECO:0000313" key="1">
    <source>
        <dbReference type="EMBL" id="TIB76829.1"/>
    </source>
</evidence>
<comment type="caution">
    <text evidence="1">The sequence shown here is derived from an EMBL/GenBank/DDBJ whole genome shotgun (WGS) entry which is preliminary data.</text>
</comment>